<dbReference type="SFLD" id="SFLDS00003">
    <property type="entry name" value="Haloacid_Dehalogenase"/>
    <property type="match status" value="1"/>
</dbReference>
<proteinExistence type="predicted"/>
<name>A0A0H4VH80_9BACT</name>
<dbReference type="PANTHER" id="PTHR10000">
    <property type="entry name" value="PHOSPHOSERINE PHOSPHATASE"/>
    <property type="match status" value="1"/>
</dbReference>
<dbReference type="AlphaFoldDB" id="A0A0H4VH80"/>
<keyword evidence="2" id="KW-1185">Reference proteome</keyword>
<dbReference type="STRING" id="1379910.TH63_01725"/>
<dbReference type="InterPro" id="IPR000150">
    <property type="entry name" value="Cof"/>
</dbReference>
<dbReference type="InterPro" id="IPR036412">
    <property type="entry name" value="HAD-like_sf"/>
</dbReference>
<dbReference type="OrthoDB" id="9814970at2"/>
<dbReference type="RefSeq" id="WP_048919409.1">
    <property type="nucleotide sequence ID" value="NZ_CP010777.1"/>
</dbReference>
<dbReference type="GO" id="GO:0016791">
    <property type="term" value="F:phosphatase activity"/>
    <property type="evidence" value="ECO:0007669"/>
    <property type="project" value="UniProtKB-ARBA"/>
</dbReference>
<dbReference type="Pfam" id="PF08282">
    <property type="entry name" value="Hydrolase_3"/>
    <property type="match status" value="1"/>
</dbReference>
<dbReference type="SFLD" id="SFLDG01140">
    <property type="entry name" value="C2.B:_Phosphomannomutase_and_P"/>
    <property type="match status" value="1"/>
</dbReference>
<reference evidence="1 2" key="1">
    <citation type="submission" date="2015-01" db="EMBL/GenBank/DDBJ databases">
        <title>Rufibacter sp./DG31D/ whole genome sequencing.</title>
        <authorList>
            <person name="Kim M.K."/>
            <person name="Srinivasan S."/>
            <person name="Lee J.-J."/>
        </authorList>
    </citation>
    <scope>NUCLEOTIDE SEQUENCE [LARGE SCALE GENOMIC DNA]</scope>
    <source>
        <strain evidence="1 2">DG31D</strain>
    </source>
</reference>
<gene>
    <name evidence="1" type="ORF">TH63_01725</name>
</gene>
<dbReference type="GO" id="GO:0005829">
    <property type="term" value="C:cytosol"/>
    <property type="evidence" value="ECO:0007669"/>
    <property type="project" value="TreeGrafter"/>
</dbReference>
<evidence type="ECO:0000313" key="2">
    <source>
        <dbReference type="Proteomes" id="UP000036458"/>
    </source>
</evidence>
<evidence type="ECO:0000313" key="1">
    <source>
        <dbReference type="EMBL" id="AKQ44633.1"/>
    </source>
</evidence>
<dbReference type="PATRIC" id="fig|1379910.4.peg.362"/>
<dbReference type="SUPFAM" id="SSF56784">
    <property type="entry name" value="HAD-like"/>
    <property type="match status" value="1"/>
</dbReference>
<protein>
    <submittedName>
        <fullName evidence="1">Haloacid dehalogenase</fullName>
    </submittedName>
</protein>
<dbReference type="GO" id="GO:0000287">
    <property type="term" value="F:magnesium ion binding"/>
    <property type="evidence" value="ECO:0007669"/>
    <property type="project" value="TreeGrafter"/>
</dbReference>
<dbReference type="KEGG" id="ruf:TH63_01725"/>
<dbReference type="Gene3D" id="3.40.50.1000">
    <property type="entry name" value="HAD superfamily/HAD-like"/>
    <property type="match status" value="1"/>
</dbReference>
<dbReference type="InterPro" id="IPR006379">
    <property type="entry name" value="HAD-SF_hydro_IIB"/>
</dbReference>
<dbReference type="NCBIfam" id="TIGR00099">
    <property type="entry name" value="Cof-subfamily"/>
    <property type="match status" value="1"/>
</dbReference>
<accession>A0A0H4VH80</accession>
<organism evidence="1 2">
    <name type="scientific">Rufibacter radiotolerans</name>
    <dbReference type="NCBI Taxonomy" id="1379910"/>
    <lineage>
        <taxon>Bacteria</taxon>
        <taxon>Pseudomonadati</taxon>
        <taxon>Bacteroidota</taxon>
        <taxon>Cytophagia</taxon>
        <taxon>Cytophagales</taxon>
        <taxon>Hymenobacteraceae</taxon>
        <taxon>Rufibacter</taxon>
    </lineage>
</organism>
<dbReference type="Proteomes" id="UP000036458">
    <property type="component" value="Chromosome"/>
</dbReference>
<dbReference type="EMBL" id="CP010777">
    <property type="protein sequence ID" value="AKQ44633.1"/>
    <property type="molecule type" value="Genomic_DNA"/>
</dbReference>
<dbReference type="PANTHER" id="PTHR10000:SF8">
    <property type="entry name" value="HAD SUPERFAMILY HYDROLASE-LIKE, TYPE 3"/>
    <property type="match status" value="1"/>
</dbReference>
<dbReference type="Gene3D" id="3.30.1240.10">
    <property type="match status" value="1"/>
</dbReference>
<dbReference type="InterPro" id="IPR023214">
    <property type="entry name" value="HAD_sf"/>
</dbReference>
<dbReference type="NCBIfam" id="TIGR01484">
    <property type="entry name" value="HAD-SF-IIB"/>
    <property type="match status" value="1"/>
</dbReference>
<sequence>MNIRAICTDIDSTLLDSDRELSARTIAAVQRLPQDMPFILASSRMPSAMRHLQEELGILHHPLICFNGGYVLLFEDGTKEPQVLDTVQIPAQLCAYIQELAQGTSVHVSLYQDDAWHAPQEDYWTQREIRNTKVTPTIGTTLEVVQEWQRQAIGAHKVMCMGPEEEIQGIYQNLTQTFDDQLHVYRSKNTYLEIAPKSISKASALEMLLKHQYDFGLESVMAFGDNYNDIEMLQAVGLGIAVSNAREEVKAVAKEVTAPSTEDGVAMAIEKHCLQ</sequence>
<dbReference type="CDD" id="cd07516">
    <property type="entry name" value="HAD_Pase"/>
    <property type="match status" value="1"/>
</dbReference>